<feature type="active site" description="Proton donor" evidence="1">
    <location>
        <position position="13"/>
    </location>
</feature>
<feature type="binding site" evidence="2">
    <location>
        <position position="99"/>
    </location>
    <ligand>
        <name>substrate</name>
    </ligand>
</feature>
<proteinExistence type="predicted"/>
<dbReference type="SUPFAM" id="SSF54427">
    <property type="entry name" value="NTF2-like"/>
    <property type="match status" value="1"/>
</dbReference>
<evidence type="ECO:0000256" key="2">
    <source>
        <dbReference type="PIRSR" id="PIRSR639256-2"/>
    </source>
</evidence>
<evidence type="ECO:0000313" key="5">
    <source>
        <dbReference type="Proteomes" id="UP000051888"/>
    </source>
</evidence>
<reference evidence="4 5" key="1">
    <citation type="submission" date="2015-09" db="EMBL/GenBank/DDBJ databases">
        <title>Genome sequencing project for genomic taxonomy and phylogenomics of Bacillus-like bacteria.</title>
        <authorList>
            <person name="Liu B."/>
            <person name="Wang J."/>
            <person name="Zhu Y."/>
            <person name="Liu G."/>
            <person name="Chen Q."/>
            <person name="Chen Z."/>
            <person name="Lan J."/>
            <person name="Che J."/>
            <person name="Ge C."/>
            <person name="Shi H."/>
            <person name="Pan Z."/>
            <person name="Liu X."/>
        </authorList>
    </citation>
    <scope>NUCLEOTIDE SEQUENCE [LARGE SCALE GENOMIC DNA]</scope>
    <source>
        <strain evidence="4 5">LMG 18435</strain>
    </source>
</reference>
<dbReference type="AlphaFoldDB" id="A0A0Q3TEP9"/>
<dbReference type="InterPro" id="IPR037401">
    <property type="entry name" value="SnoaL-like"/>
</dbReference>
<organism evidence="4 5">
    <name type="scientific">Heyndrickxia shackletonii</name>
    <dbReference type="NCBI Taxonomy" id="157838"/>
    <lineage>
        <taxon>Bacteria</taxon>
        <taxon>Bacillati</taxon>
        <taxon>Bacillota</taxon>
        <taxon>Bacilli</taxon>
        <taxon>Bacillales</taxon>
        <taxon>Bacillaceae</taxon>
        <taxon>Heyndrickxia</taxon>
    </lineage>
</organism>
<dbReference type="Gene3D" id="3.10.450.50">
    <property type="match status" value="1"/>
</dbReference>
<feature type="active site" description="Proton acceptor" evidence="1">
    <location>
        <position position="37"/>
    </location>
</feature>
<dbReference type="Proteomes" id="UP000051888">
    <property type="component" value="Unassembled WGS sequence"/>
</dbReference>
<dbReference type="InterPro" id="IPR032710">
    <property type="entry name" value="NTF2-like_dom_sf"/>
</dbReference>
<accession>A0A0Q3TEP9</accession>
<feature type="domain" description="SnoaL-like" evidence="3">
    <location>
        <begin position="11"/>
        <end position="110"/>
    </location>
</feature>
<keyword evidence="4" id="KW-0413">Isomerase</keyword>
<dbReference type="RefSeq" id="WP_200915567.1">
    <property type="nucleotide sequence ID" value="NZ_JAAIWL010000029.1"/>
</dbReference>
<name>A0A0Q3TEP9_9BACI</name>
<dbReference type="STRING" id="157838.AN964_02605"/>
<comment type="caution">
    <text evidence="4">The sequence shown here is derived from an EMBL/GenBank/DDBJ whole genome shotgun (WGS) entry which is preliminary data.</text>
</comment>
<keyword evidence="5" id="KW-1185">Reference proteome</keyword>
<gene>
    <name evidence="4" type="ORF">AN964_02605</name>
</gene>
<dbReference type="EMBL" id="LJJC01000004">
    <property type="protein sequence ID" value="KQL52534.1"/>
    <property type="molecule type" value="Genomic_DNA"/>
</dbReference>
<sequence length="124" mass="13941">MESSVMKKALQEYVDAFNQKDLERLISLFADDASVEDPVGKPLKKGRQEIEEFYRESMSGESKLELLAPPRGSFSNAASITFAVHTKMEGRSARIEVTDVMTFNNDGKISTMQAFWGPDDLRMV</sequence>
<dbReference type="CDD" id="cd00781">
    <property type="entry name" value="ketosteroid_isomerase"/>
    <property type="match status" value="1"/>
</dbReference>
<dbReference type="Pfam" id="PF12680">
    <property type="entry name" value="SnoaL_2"/>
    <property type="match status" value="1"/>
</dbReference>
<protein>
    <submittedName>
        <fullName evidence="4">Steroid delta-isomerase</fullName>
    </submittedName>
</protein>
<dbReference type="GO" id="GO:0016853">
    <property type="term" value="F:isomerase activity"/>
    <property type="evidence" value="ECO:0007669"/>
    <property type="project" value="UniProtKB-KW"/>
</dbReference>
<evidence type="ECO:0000313" key="4">
    <source>
        <dbReference type="EMBL" id="KQL52534.1"/>
    </source>
</evidence>
<dbReference type="InterPro" id="IPR039256">
    <property type="entry name" value="Ketosteroid_isomerase"/>
</dbReference>
<dbReference type="PATRIC" id="fig|157838.3.peg.575"/>
<evidence type="ECO:0000256" key="1">
    <source>
        <dbReference type="PIRSR" id="PIRSR639256-1"/>
    </source>
</evidence>
<evidence type="ECO:0000259" key="3">
    <source>
        <dbReference type="Pfam" id="PF12680"/>
    </source>
</evidence>